<dbReference type="EMBL" id="FOCE01000001">
    <property type="protein sequence ID" value="SEM42237.1"/>
    <property type="molecule type" value="Genomic_DNA"/>
</dbReference>
<dbReference type="RefSeq" id="WP_091295193.1">
    <property type="nucleotide sequence ID" value="NZ_FOCE01000001.1"/>
</dbReference>
<feature type="domain" description="Plasmid replication protein C N-terminal" evidence="1">
    <location>
        <begin position="12"/>
        <end position="185"/>
    </location>
</feature>
<dbReference type="InterPro" id="IPR021760">
    <property type="entry name" value="RepC_C"/>
</dbReference>
<gene>
    <name evidence="3" type="ORF">SAMN04488103_101106</name>
</gene>
<feature type="domain" description="Plasmid replication protein C C-terminal" evidence="2">
    <location>
        <begin position="284"/>
        <end position="382"/>
    </location>
</feature>
<evidence type="ECO:0000259" key="1">
    <source>
        <dbReference type="Pfam" id="PF03428"/>
    </source>
</evidence>
<dbReference type="Pfam" id="PF03428">
    <property type="entry name" value="RP-C"/>
    <property type="match status" value="1"/>
</dbReference>
<dbReference type="STRING" id="933059.SAMN04488103_101106"/>
<dbReference type="InterPro" id="IPR036388">
    <property type="entry name" value="WH-like_DNA-bd_sf"/>
</dbReference>
<dbReference type="InterPro" id="IPR047611">
    <property type="entry name" value="RepABC_RepC"/>
</dbReference>
<dbReference type="OrthoDB" id="7488837at2"/>
<dbReference type="AlphaFoldDB" id="A0A1H7YA88"/>
<evidence type="ECO:0000259" key="2">
    <source>
        <dbReference type="Pfam" id="PF11800"/>
    </source>
</evidence>
<organism evidence="3 4">
    <name type="scientific">Gemmobacter aquatilis</name>
    <dbReference type="NCBI Taxonomy" id="933059"/>
    <lineage>
        <taxon>Bacteria</taxon>
        <taxon>Pseudomonadati</taxon>
        <taxon>Pseudomonadota</taxon>
        <taxon>Alphaproteobacteria</taxon>
        <taxon>Rhodobacterales</taxon>
        <taxon>Paracoccaceae</taxon>
        <taxon>Gemmobacter</taxon>
    </lineage>
</organism>
<sequence>MHHISTTPFGRRAVSHGLLASQALAAAPAPLPAADKWQLFNDLRTARHRFGVTDRDLVVLNALLTFLPDRQLADAADLIVFPSNAALAERAHGMAESTLRRHLAALIAAGLIARHDSPNGKRYATRSRGGEMLRAFGFSLRPLLVRACVIAEAAEAARDAALHLKLLREAVVLRLRDAAKLLAYAEAEGRLPEGNNLQPALLTAQGTLRRKLDTEALARLQDEADHLLVSVDKLLATPVISEEMSGNAVHFGRHYQSSKPDSHESEPCLETGRGDGEGIPPALPLGLVVKACPDILPYAQGSIRSWHELITAAAYLRSMMGISADAWNEAQRIMGPEVAAITVAAMLQKVGTIQKPGAYLRHLTVKAASGGFTPGPMIMALLSPANAQAA</sequence>
<dbReference type="InterPro" id="IPR005090">
    <property type="entry name" value="RepC_N"/>
</dbReference>
<dbReference type="InterPro" id="IPR036390">
    <property type="entry name" value="WH_DNA-bd_sf"/>
</dbReference>
<dbReference type="NCBIfam" id="NF040974">
    <property type="entry name" value="RepABC_RepC"/>
    <property type="match status" value="1"/>
</dbReference>
<evidence type="ECO:0000313" key="4">
    <source>
        <dbReference type="Proteomes" id="UP000198761"/>
    </source>
</evidence>
<evidence type="ECO:0000313" key="3">
    <source>
        <dbReference type="EMBL" id="SEM42237.1"/>
    </source>
</evidence>
<dbReference type="Gene3D" id="1.10.10.10">
    <property type="entry name" value="Winged helix-like DNA-binding domain superfamily/Winged helix DNA-binding domain"/>
    <property type="match status" value="1"/>
</dbReference>
<dbReference type="Proteomes" id="UP000198761">
    <property type="component" value="Unassembled WGS sequence"/>
</dbReference>
<dbReference type="SUPFAM" id="SSF46785">
    <property type="entry name" value="Winged helix' DNA-binding domain"/>
    <property type="match status" value="1"/>
</dbReference>
<protein>
    <submittedName>
        <fullName evidence="3">Replication initiation protein RepC</fullName>
    </submittedName>
</protein>
<reference evidence="3 4" key="1">
    <citation type="submission" date="2016-10" db="EMBL/GenBank/DDBJ databases">
        <authorList>
            <person name="de Groot N.N."/>
        </authorList>
    </citation>
    <scope>NUCLEOTIDE SEQUENCE [LARGE SCALE GENOMIC DNA]</scope>
    <source>
        <strain evidence="3 4">DSM 3857</strain>
    </source>
</reference>
<name>A0A1H7YA88_9RHOB</name>
<accession>A0A1H7YA88</accession>
<keyword evidence="4" id="KW-1185">Reference proteome</keyword>
<dbReference type="Pfam" id="PF11800">
    <property type="entry name" value="RP-C_C"/>
    <property type="match status" value="1"/>
</dbReference>
<proteinExistence type="predicted"/>
<dbReference type="NCBIfam" id="NF010396">
    <property type="entry name" value="PRK13824.1"/>
    <property type="match status" value="1"/>
</dbReference>